<evidence type="ECO:0000313" key="2">
    <source>
        <dbReference type="Proteomes" id="UP000272908"/>
    </source>
</evidence>
<gene>
    <name evidence="1" type="ORF">ROE7235_03830</name>
</gene>
<reference evidence="2" key="1">
    <citation type="submission" date="2018-08" db="EMBL/GenBank/DDBJ databases">
        <authorList>
            <person name="Rodrigo-Torres L."/>
            <person name="Arahal R. D."/>
            <person name="Lucena T."/>
        </authorList>
    </citation>
    <scope>NUCLEOTIDE SEQUENCE [LARGE SCALE GENOMIC DNA]</scope>
    <source>
        <strain evidence="2">CECT 7235</strain>
    </source>
</reference>
<keyword evidence="2" id="KW-1185">Reference proteome</keyword>
<dbReference type="InterPro" id="IPR024651">
    <property type="entry name" value="FAD-SLDH_ssu"/>
</dbReference>
<evidence type="ECO:0008006" key="3">
    <source>
        <dbReference type="Google" id="ProtNLM"/>
    </source>
</evidence>
<accession>A0A3B0MW98</accession>
<evidence type="ECO:0000313" key="1">
    <source>
        <dbReference type="EMBL" id="SUZ34049.1"/>
    </source>
</evidence>
<dbReference type="OrthoDB" id="495830at2"/>
<dbReference type="Proteomes" id="UP000272908">
    <property type="component" value="Unassembled WGS sequence"/>
</dbReference>
<name>A0A3B0MW98_9RHOB</name>
<dbReference type="AlphaFoldDB" id="A0A3B0MW98"/>
<dbReference type="RefSeq" id="WP_121097563.1">
    <property type="nucleotide sequence ID" value="NZ_UIHC01000119.1"/>
</dbReference>
<protein>
    <recommendedName>
        <fullName evidence="3">Fructose dehydrogenase small subunit</fullName>
    </recommendedName>
</protein>
<dbReference type="EMBL" id="UIHC01000119">
    <property type="protein sequence ID" value="SUZ34049.1"/>
    <property type="molecule type" value="Genomic_DNA"/>
</dbReference>
<organism evidence="1 2">
    <name type="scientific">Roseinatronobacter ekhonensis</name>
    <dbReference type="NCBI Taxonomy" id="254356"/>
    <lineage>
        <taxon>Bacteria</taxon>
        <taxon>Pseudomonadati</taxon>
        <taxon>Pseudomonadota</taxon>
        <taxon>Alphaproteobacteria</taxon>
        <taxon>Rhodobacterales</taxon>
        <taxon>Paracoccaceae</taxon>
        <taxon>Roseinatronobacter</taxon>
    </lineage>
</organism>
<sequence length="145" mass="15703">MSIQPPSAFFDLSALLTGFTVQTLEFAQQSADFFGVFDEIYGSGHMAKLLSVYDAHVQAGDAPNDIGKAILDAGSPVEDTARALMAFWYLGQVAPLNDPENLQIPSGNHYAQALVWRAVQAHPTGVSTQQFGYWANPPAPLNDYL</sequence>
<proteinExistence type="predicted"/>
<dbReference type="Pfam" id="PF12318">
    <property type="entry name" value="FAD-SLDH"/>
    <property type="match status" value="1"/>
</dbReference>